<dbReference type="Proteomes" id="UP000003160">
    <property type="component" value="Unassembled WGS sequence"/>
</dbReference>
<accession>D1PXS6</accession>
<evidence type="ECO:0000313" key="2">
    <source>
        <dbReference type="Proteomes" id="UP000003160"/>
    </source>
</evidence>
<dbReference type="HOGENOM" id="CLU_3237573_0_0_10"/>
<evidence type="ECO:0000313" key="1">
    <source>
        <dbReference type="EMBL" id="EFA43747.1"/>
    </source>
</evidence>
<proteinExistence type="predicted"/>
<sequence>MVGTDGIRVDELRLFEKASRSNPQTIIKAPLHSEAYTFYTKTL</sequence>
<dbReference type="AlphaFoldDB" id="D1PXS6"/>
<dbReference type="EMBL" id="ACKS01000072">
    <property type="protein sequence ID" value="EFA43747.1"/>
    <property type="molecule type" value="Genomic_DNA"/>
</dbReference>
<reference evidence="1 2" key="1">
    <citation type="submission" date="2009-10" db="EMBL/GenBank/DDBJ databases">
        <authorList>
            <person name="Qin X."/>
            <person name="Bachman B."/>
            <person name="Battles P."/>
            <person name="Bell A."/>
            <person name="Bess C."/>
            <person name="Bickham C."/>
            <person name="Chaboub L."/>
            <person name="Chen D."/>
            <person name="Coyle M."/>
            <person name="Deiros D.R."/>
            <person name="Dinh H."/>
            <person name="Forbes L."/>
            <person name="Fowler G."/>
            <person name="Francisco L."/>
            <person name="Fu Q."/>
            <person name="Gubbala S."/>
            <person name="Hale W."/>
            <person name="Han Y."/>
            <person name="Hemphill L."/>
            <person name="Highlander S.K."/>
            <person name="Hirani K."/>
            <person name="Hogues M."/>
            <person name="Jackson L."/>
            <person name="Jakkamsetti A."/>
            <person name="Javaid M."/>
            <person name="Jiang H."/>
            <person name="Korchina V."/>
            <person name="Kovar C."/>
            <person name="Lara F."/>
            <person name="Lee S."/>
            <person name="Mata R."/>
            <person name="Mathew T."/>
            <person name="Moen C."/>
            <person name="Morales K."/>
            <person name="Munidasa M."/>
            <person name="Nazareth L."/>
            <person name="Ngo R."/>
            <person name="Nguyen L."/>
            <person name="Okwuonu G."/>
            <person name="Ongeri F."/>
            <person name="Patil S."/>
            <person name="Petrosino J."/>
            <person name="Pham C."/>
            <person name="Pham P."/>
            <person name="Pu L.-L."/>
            <person name="Puazo M."/>
            <person name="Raj R."/>
            <person name="Reid J."/>
            <person name="Rouhana J."/>
            <person name="Saada N."/>
            <person name="Shang Y."/>
            <person name="Simmons D."/>
            <person name="Thornton R."/>
            <person name="Warren J."/>
            <person name="Weissenberger G."/>
            <person name="Zhang J."/>
            <person name="Zhang L."/>
            <person name="Zhou C."/>
            <person name="Zhu D."/>
            <person name="Muzny D."/>
            <person name="Worley K."/>
            <person name="Gibbs R."/>
        </authorList>
    </citation>
    <scope>NUCLEOTIDE SEQUENCE [LARGE SCALE GENOMIC DNA]</scope>
    <source>
        <strain evidence="1 2">DSM 17361</strain>
    </source>
</reference>
<gene>
    <name evidence="1" type="ORF">HMPREF0645_1761</name>
</gene>
<comment type="caution">
    <text evidence="1">The sequence shown here is derived from an EMBL/GenBank/DDBJ whole genome shotgun (WGS) entry which is preliminary data.</text>
</comment>
<keyword evidence="2" id="KW-1185">Reference proteome</keyword>
<organism evidence="1 2">
    <name type="scientific">Hallella bergensis DSM 17361</name>
    <dbReference type="NCBI Taxonomy" id="585502"/>
    <lineage>
        <taxon>Bacteria</taxon>
        <taxon>Pseudomonadati</taxon>
        <taxon>Bacteroidota</taxon>
        <taxon>Bacteroidia</taxon>
        <taxon>Bacteroidales</taxon>
        <taxon>Prevotellaceae</taxon>
        <taxon>Hallella</taxon>
    </lineage>
</organism>
<protein>
    <submittedName>
        <fullName evidence="1">Uncharacterized protein</fullName>
    </submittedName>
</protein>
<name>D1PXS6_9BACT</name>